<keyword evidence="3" id="KW-1185">Reference proteome</keyword>
<dbReference type="HOGENOM" id="CLU_3012613_0_0_7"/>
<dbReference type="AlphaFoldDB" id="E0USN8"/>
<dbReference type="KEGG" id="sua:Saut_1153"/>
<evidence type="ECO:0000313" key="2">
    <source>
        <dbReference type="EMBL" id="ADN09201.1"/>
    </source>
</evidence>
<proteinExistence type="predicted"/>
<keyword evidence="1" id="KW-0472">Membrane</keyword>
<sequence length="56" mass="6324">MCFIISVVGLFLAYNFYNAGNMLLAGGSVLVSAVFIFLMIRNILHVKKKREEKNDN</sequence>
<feature type="transmembrane region" description="Helical" evidence="1">
    <location>
        <begin position="20"/>
        <end position="40"/>
    </location>
</feature>
<dbReference type="Proteomes" id="UP000007803">
    <property type="component" value="Chromosome"/>
</dbReference>
<gene>
    <name evidence="2" type="ordered locus">Saut_1153</name>
</gene>
<name>E0USN8_SULAO</name>
<evidence type="ECO:0000313" key="3">
    <source>
        <dbReference type="Proteomes" id="UP000007803"/>
    </source>
</evidence>
<protein>
    <submittedName>
        <fullName evidence="2">Uncharacterized protein</fullName>
    </submittedName>
</protein>
<evidence type="ECO:0000256" key="1">
    <source>
        <dbReference type="SAM" id="Phobius"/>
    </source>
</evidence>
<accession>E0USN8</accession>
<dbReference type="RefSeq" id="WP_013326957.1">
    <property type="nucleotide sequence ID" value="NC_014506.1"/>
</dbReference>
<reference evidence="3" key="1">
    <citation type="journal article" date="2010" name="Stand. Genomic Sci.">
        <title>Complete genome sequence of Sulfurimonas autotrophica type strain (OK10).</title>
        <authorList>
            <person name="Sikorski J."/>
            <person name="Munk C."/>
            <person name="Lapidus A."/>
            <person name="Djao O."/>
            <person name="Lucas S."/>
            <person name="Glavina Del Rio T."/>
            <person name="Nolan M."/>
            <person name="Tice H."/>
            <person name="Han C."/>
            <person name="Cheng J."/>
            <person name="Tapia R."/>
            <person name="Goodwin L."/>
            <person name="Pitluck S."/>
            <person name="Liolios K."/>
            <person name="Ivanova N."/>
            <person name="Mavromatis K."/>
            <person name="Mikhailova N."/>
            <person name="Pati A."/>
            <person name="Sims D."/>
            <person name="Meincke L."/>
            <person name="Brettin T."/>
            <person name="Detter J."/>
            <person name="Chen A."/>
            <person name="Palaniappan K."/>
            <person name="Land M."/>
            <person name="Hauser L."/>
            <person name="Chang Y."/>
            <person name="Jeffries C."/>
            <person name="Rohde M."/>
            <person name="Lang E."/>
            <person name="Spring S."/>
            <person name="Goker M."/>
            <person name="Woyke T."/>
            <person name="Bristow J."/>
            <person name="Eisen J."/>
            <person name="Markowitz V."/>
            <person name="Hugenholtz P."/>
            <person name="Kyrpides N."/>
            <person name="Klenk H."/>
        </authorList>
    </citation>
    <scope>NUCLEOTIDE SEQUENCE [LARGE SCALE GENOMIC DNA]</scope>
    <source>
        <strain evidence="3">ATCC BAA-671 / DSM 16294 / JCM 11897 / OK10</strain>
    </source>
</reference>
<dbReference type="EMBL" id="CP002205">
    <property type="protein sequence ID" value="ADN09201.1"/>
    <property type="molecule type" value="Genomic_DNA"/>
</dbReference>
<organism evidence="2 3">
    <name type="scientific">Sulfurimonas autotrophica (strain ATCC BAA-671 / DSM 16294 / JCM 11897 / OK10)</name>
    <dbReference type="NCBI Taxonomy" id="563040"/>
    <lineage>
        <taxon>Bacteria</taxon>
        <taxon>Pseudomonadati</taxon>
        <taxon>Campylobacterota</taxon>
        <taxon>Epsilonproteobacteria</taxon>
        <taxon>Campylobacterales</taxon>
        <taxon>Sulfurimonadaceae</taxon>
        <taxon>Sulfurimonas</taxon>
    </lineage>
</organism>
<keyword evidence="1" id="KW-1133">Transmembrane helix</keyword>
<keyword evidence="1" id="KW-0812">Transmembrane</keyword>